<dbReference type="SUPFAM" id="SSF55729">
    <property type="entry name" value="Acyl-CoA N-acyltransferases (Nat)"/>
    <property type="match status" value="1"/>
</dbReference>
<dbReference type="Gene3D" id="3.40.630.30">
    <property type="match status" value="1"/>
</dbReference>
<dbReference type="GO" id="GO:0016747">
    <property type="term" value="F:acyltransferase activity, transferring groups other than amino-acyl groups"/>
    <property type="evidence" value="ECO:0007669"/>
    <property type="project" value="InterPro"/>
</dbReference>
<comment type="caution">
    <text evidence="2">The sequence shown here is derived from an EMBL/GenBank/DDBJ whole genome shotgun (WGS) entry which is preliminary data.</text>
</comment>
<evidence type="ECO:0000313" key="3">
    <source>
        <dbReference type="Proteomes" id="UP000183185"/>
    </source>
</evidence>
<dbReference type="PROSITE" id="PS51186">
    <property type="entry name" value="GNAT"/>
    <property type="match status" value="1"/>
</dbReference>
<accession>A0AA44KUB2</accession>
<name>A0AA44KUB2_9BACI</name>
<dbReference type="Proteomes" id="UP000183185">
    <property type="component" value="Unassembled WGS sequence"/>
</dbReference>
<dbReference type="EMBL" id="MACH01000093">
    <property type="protein sequence ID" value="OJE43468.1"/>
    <property type="molecule type" value="Genomic_DNA"/>
</dbReference>
<dbReference type="InterPro" id="IPR016181">
    <property type="entry name" value="Acyl_CoA_acyltransferase"/>
</dbReference>
<evidence type="ECO:0000313" key="2">
    <source>
        <dbReference type="EMBL" id="OJE43468.1"/>
    </source>
</evidence>
<protein>
    <submittedName>
        <fullName evidence="2">Acetyltransferase</fullName>
    </submittedName>
</protein>
<sequence length="140" mass="16285">MRKDGDRVLQRVEHIEIDPIKKVLKHATGPSEESLIKAVSMYKNDQAVLYKYGNKGCIGIALIHTNRARMCHIAVDEKYRNQGIALQMIKEIIREYELTYIEAETDTEAVGFYKKCNFKIESLGEKYLGVERFYCYLENE</sequence>
<dbReference type="InterPro" id="IPR000182">
    <property type="entry name" value="GNAT_dom"/>
</dbReference>
<dbReference type="CDD" id="cd04301">
    <property type="entry name" value="NAT_SF"/>
    <property type="match status" value="1"/>
</dbReference>
<evidence type="ECO:0000259" key="1">
    <source>
        <dbReference type="PROSITE" id="PS51186"/>
    </source>
</evidence>
<dbReference type="Pfam" id="PF13508">
    <property type="entry name" value="Acetyltransf_7"/>
    <property type="match status" value="1"/>
</dbReference>
<reference evidence="2 3" key="1">
    <citation type="submission" date="2016-06" db="EMBL/GenBank/DDBJ databases">
        <title>First insights into the genetic diversity and population structure of in the Bacillus cereus group bacteria from diverse marine environments.</title>
        <authorList>
            <person name="Liu Y."/>
            <person name="Lai Q."/>
            <person name="Shao Z."/>
        </authorList>
    </citation>
    <scope>NUCLEOTIDE SEQUENCE [LARGE SCALE GENOMIC DNA]</scope>
    <source>
        <strain evidence="2 3">TD42</strain>
    </source>
</reference>
<organism evidence="2 3">
    <name type="scientific">Bacillus proteolyticus</name>
    <dbReference type="NCBI Taxonomy" id="2026192"/>
    <lineage>
        <taxon>Bacteria</taxon>
        <taxon>Bacillati</taxon>
        <taxon>Bacillota</taxon>
        <taxon>Bacilli</taxon>
        <taxon>Bacillales</taxon>
        <taxon>Bacillaceae</taxon>
        <taxon>Bacillus</taxon>
        <taxon>Bacillus cereus group</taxon>
    </lineage>
</organism>
<feature type="domain" description="N-acetyltransferase" evidence="1">
    <location>
        <begin position="7"/>
        <end position="140"/>
    </location>
</feature>
<gene>
    <name evidence="2" type="ORF">BAQ49_10185</name>
</gene>
<proteinExistence type="predicted"/>
<dbReference type="AlphaFoldDB" id="A0AA44KUB2"/>